<dbReference type="InterPro" id="IPR034056">
    <property type="entry name" value="Pep_S8_PatG/PatA-like"/>
</dbReference>
<gene>
    <name evidence="9" type="ORF">QO011_007853</name>
</gene>
<feature type="active site" description="Charge relay system" evidence="5">
    <location>
        <position position="62"/>
    </location>
</feature>
<dbReference type="CDD" id="cd07476">
    <property type="entry name" value="Peptidases_S8_thiazoline_oxidase_subtilisin-like_protease"/>
    <property type="match status" value="1"/>
</dbReference>
<dbReference type="InterPro" id="IPR023828">
    <property type="entry name" value="Peptidase_S8_Ser-AS"/>
</dbReference>
<proteinExistence type="inferred from homology"/>
<dbReference type="InterPro" id="IPR023830">
    <property type="entry name" value="Peptidase_S8A_PatG"/>
</dbReference>
<comment type="caution">
    <text evidence="9">The sequence shown here is derived from an EMBL/GenBank/DDBJ whole genome shotgun (WGS) entry which is preliminary data.</text>
</comment>
<dbReference type="InterPro" id="IPR050131">
    <property type="entry name" value="Peptidase_S8_subtilisin-like"/>
</dbReference>
<evidence type="ECO:0000259" key="6">
    <source>
        <dbReference type="Pfam" id="PF00082"/>
    </source>
</evidence>
<reference evidence="9 10" key="1">
    <citation type="submission" date="2023-07" db="EMBL/GenBank/DDBJ databases">
        <title>Genomic Encyclopedia of Type Strains, Phase IV (KMG-IV): sequencing the most valuable type-strain genomes for metagenomic binning, comparative biology and taxonomic classification.</title>
        <authorList>
            <person name="Goeker M."/>
        </authorList>
    </citation>
    <scope>NUCLEOTIDE SEQUENCE [LARGE SCALE GENOMIC DNA]</scope>
    <source>
        <strain evidence="9 10">DSM 19619</strain>
    </source>
</reference>
<keyword evidence="2 5" id="KW-0645">Protease</keyword>
<dbReference type="GO" id="GO:0008233">
    <property type="term" value="F:peptidase activity"/>
    <property type="evidence" value="ECO:0007669"/>
    <property type="project" value="UniProtKB-KW"/>
</dbReference>
<sequence>MATLASTLEDDVRALGKGDARICIAILDGPTDLSHPCFAGAKITELTSLIECGDLNGPATQHGTHVSSIIFGQPSTLINGIAPSCRGLSIPIFSDEMHNDKLSCSQLDLARAILLAVEGGANIINISGGQLTNSEEPEPFLAQAINICARHNILIVAAAGNDGCECIHIPAASPSVLSVGAMDHDGRPLASSNWGPAYQRQGLLALGANIPGAMPGGGITRRSGTSFAAPIVSGVAALLASRQVQSGQTLDPHGIRAFLLKGAEPCIGGTEENCRQFLSGRLNVKRAINLMETRGTSMSETSRSSLTRDIIPESGQTVDESITFGAKHSSAQSTPADCDLRVSSVAAPIKNLVGQVIMSDCGCGGGDKCTCGGGDTCTCGGGTKPKTPQLVYALGKIGYDLISEARRDSFVQAPQGPANPFDQTQMLAYLNSNPSDAQSIIWTLNLDATPIYAIQPMGPWATDGYARLREFLHGQLNEGVEIVSIPGVIGGSVRLQSGQVVPVIIPALRGMYSWATKPLVSHILGEAPKAADALRAYNEQAVGLSDFLNRVYYDLRNLGVTAEERALNYSATNAIQIRDVIIATTQQELDLDDIKVKRSPVCRPESDCYDIEMGFYSPDNMNKANRIFRFAVDVSDIIPVTIDSVRSWTKRV</sequence>
<evidence type="ECO:0000256" key="3">
    <source>
        <dbReference type="ARBA" id="ARBA00022801"/>
    </source>
</evidence>
<evidence type="ECO:0000256" key="2">
    <source>
        <dbReference type="ARBA" id="ARBA00022670"/>
    </source>
</evidence>
<feature type="domain" description="Peptidase S8/S53" evidence="6">
    <location>
        <begin position="22"/>
        <end position="263"/>
    </location>
</feature>
<keyword evidence="3 5" id="KW-0378">Hydrolase</keyword>
<dbReference type="PANTHER" id="PTHR43806:SF11">
    <property type="entry name" value="CEREVISIN-RELATED"/>
    <property type="match status" value="1"/>
</dbReference>
<dbReference type="PRINTS" id="PR00723">
    <property type="entry name" value="SUBTILISIN"/>
</dbReference>
<keyword evidence="4 5" id="KW-0720">Serine protease</keyword>
<keyword evidence="10" id="KW-1185">Reference proteome</keyword>
<organism evidence="9 10">
    <name type="scientific">Labrys wisconsinensis</name>
    <dbReference type="NCBI Taxonomy" id="425677"/>
    <lineage>
        <taxon>Bacteria</taxon>
        <taxon>Pseudomonadati</taxon>
        <taxon>Pseudomonadota</taxon>
        <taxon>Alphaproteobacteria</taxon>
        <taxon>Hyphomicrobiales</taxon>
        <taxon>Xanthobacteraceae</taxon>
        <taxon>Labrys</taxon>
    </lineage>
</organism>
<dbReference type="EMBL" id="JAUSVX010000026">
    <property type="protein sequence ID" value="MDQ0474811.1"/>
    <property type="molecule type" value="Genomic_DNA"/>
</dbReference>
<dbReference type="NCBIfam" id="TIGR03895">
    <property type="entry name" value="protease_PatA"/>
    <property type="match status" value="1"/>
</dbReference>
<feature type="domain" description="PatG C-terminal" evidence="8">
    <location>
        <begin position="544"/>
        <end position="648"/>
    </location>
</feature>
<accession>A0ABU0JMR5</accession>
<dbReference type="Gene3D" id="3.40.50.200">
    <property type="entry name" value="Peptidase S8/S53 domain"/>
    <property type="match status" value="1"/>
</dbReference>
<dbReference type="Pfam" id="PF00082">
    <property type="entry name" value="Peptidase_S8"/>
    <property type="match status" value="1"/>
</dbReference>
<feature type="active site" description="Charge relay system" evidence="5">
    <location>
        <position position="28"/>
    </location>
</feature>
<dbReference type="InterPro" id="IPR015500">
    <property type="entry name" value="Peptidase_S8_subtilisin-rel"/>
</dbReference>
<dbReference type="Pfam" id="PF18047">
    <property type="entry name" value="PatG_D"/>
    <property type="match status" value="1"/>
</dbReference>
<dbReference type="InterPro" id="IPR040483">
    <property type="entry name" value="PatG_dom"/>
</dbReference>
<comment type="similarity">
    <text evidence="1 5">Belongs to the peptidase S8 family.</text>
</comment>
<evidence type="ECO:0000313" key="9">
    <source>
        <dbReference type="EMBL" id="MDQ0474811.1"/>
    </source>
</evidence>
<evidence type="ECO:0000256" key="1">
    <source>
        <dbReference type="ARBA" id="ARBA00011073"/>
    </source>
</evidence>
<evidence type="ECO:0000256" key="5">
    <source>
        <dbReference type="PROSITE-ProRule" id="PRU01240"/>
    </source>
</evidence>
<dbReference type="InterPro" id="IPR000209">
    <property type="entry name" value="Peptidase_S8/S53_dom"/>
</dbReference>
<dbReference type="PROSITE" id="PS00138">
    <property type="entry name" value="SUBTILASE_SER"/>
    <property type="match status" value="1"/>
</dbReference>
<dbReference type="RefSeq" id="WP_307285061.1">
    <property type="nucleotide sequence ID" value="NZ_JAUSVX010000026.1"/>
</dbReference>
<protein>
    <submittedName>
        <fullName evidence="9">Cyanobactin maturation PatA/PatG family protease</fullName>
    </submittedName>
</protein>
<evidence type="ECO:0000259" key="8">
    <source>
        <dbReference type="Pfam" id="PF18065"/>
    </source>
</evidence>
<evidence type="ECO:0000256" key="4">
    <source>
        <dbReference type="ARBA" id="ARBA00022825"/>
    </source>
</evidence>
<dbReference type="GO" id="GO:0006508">
    <property type="term" value="P:proteolysis"/>
    <property type="evidence" value="ECO:0007669"/>
    <property type="project" value="UniProtKB-KW"/>
</dbReference>
<dbReference type="PROSITE" id="PS51892">
    <property type="entry name" value="SUBTILASE"/>
    <property type="match status" value="1"/>
</dbReference>
<feature type="active site" description="Charge relay system" evidence="5">
    <location>
        <position position="226"/>
    </location>
</feature>
<dbReference type="Pfam" id="PF18065">
    <property type="entry name" value="PatG_C"/>
    <property type="match status" value="1"/>
</dbReference>
<feature type="domain" description="PatG" evidence="7">
    <location>
        <begin position="391"/>
        <end position="482"/>
    </location>
</feature>
<evidence type="ECO:0000313" key="10">
    <source>
        <dbReference type="Proteomes" id="UP001242480"/>
    </source>
</evidence>
<dbReference type="PANTHER" id="PTHR43806">
    <property type="entry name" value="PEPTIDASE S8"/>
    <property type="match status" value="1"/>
</dbReference>
<dbReference type="SUPFAM" id="SSF52743">
    <property type="entry name" value="Subtilisin-like"/>
    <property type="match status" value="1"/>
</dbReference>
<dbReference type="InterPro" id="IPR036852">
    <property type="entry name" value="Peptidase_S8/S53_dom_sf"/>
</dbReference>
<name>A0ABU0JMR5_9HYPH</name>
<evidence type="ECO:0000259" key="7">
    <source>
        <dbReference type="Pfam" id="PF18047"/>
    </source>
</evidence>
<dbReference type="Proteomes" id="UP001242480">
    <property type="component" value="Unassembled WGS sequence"/>
</dbReference>
<dbReference type="InterPro" id="IPR040636">
    <property type="entry name" value="PatG_C"/>
</dbReference>